<keyword evidence="2" id="KW-0645">Protease</keyword>
<reference evidence="2 3" key="1">
    <citation type="submission" date="2017-06" db="EMBL/GenBank/DDBJ databases">
        <authorList>
            <person name="Kim H.J."/>
            <person name="Triplett B.A."/>
        </authorList>
    </citation>
    <scope>NUCLEOTIDE SEQUENCE [LARGE SCALE GENOMIC DNA]</scope>
    <source>
        <strain evidence="2 3">CGMCC 4.1858</strain>
    </source>
</reference>
<keyword evidence="2" id="KW-0378">Hydrolase</keyword>
<accession>A0A239BD75</accession>
<keyword evidence="3" id="KW-1185">Reference proteome</keyword>
<keyword evidence="2" id="KW-0482">Metalloprotease</keyword>
<dbReference type="Pfam" id="PF06262">
    <property type="entry name" value="Zincin_1"/>
    <property type="match status" value="1"/>
</dbReference>
<sequence length="390" mass="40116">MANSVPSVPQAPPSPAPPPPHAAPFTEGALDGDGSGEPSPDGGGELSPGEDVADGRSDGGDDCEGRPEDEGRPEGFALWERPGPWVGPGTDSCADTEGEPAPGANPPGRPSTPPGPPPGITIPPSCQVPPAPPASPATPEEAPFGWASSSAPPTLTQPVTEPRASTGRSSKAAVRARAVAGVTGAPLMGMTGRVGPVGPTGPAVAVAGSGSALPNGHAALGDTPVRTGARPDCGTSAPARAPERLPPGDGLARPRHRNPRRTLPERPSVPDNEGVLEMSREAFEELVSDALDRIPPELARVMDNVAVFVEDEPDPADPELLGLYEGTPLTERGEWYAGVLPDRITIYRGPTLRMCGTKEEIVEEVATTVVHEVAHHFGIEDDRLHELGWG</sequence>
<dbReference type="CDD" id="cd12952">
    <property type="entry name" value="MMP_ACEL2062"/>
    <property type="match status" value="1"/>
</dbReference>
<evidence type="ECO:0000313" key="2">
    <source>
        <dbReference type="EMBL" id="SNS05054.1"/>
    </source>
</evidence>
<dbReference type="Gene3D" id="3.30.2010.20">
    <property type="match status" value="1"/>
</dbReference>
<dbReference type="EMBL" id="FZOF01000002">
    <property type="protein sequence ID" value="SNS05054.1"/>
    <property type="molecule type" value="Genomic_DNA"/>
</dbReference>
<protein>
    <submittedName>
        <fullName evidence="2">Predicted Zn-dependent protease, minimal metalloprotease (MMP)-like domain</fullName>
    </submittedName>
</protein>
<feature type="compositionally biased region" description="Pro residues" evidence="1">
    <location>
        <begin position="9"/>
        <end position="22"/>
    </location>
</feature>
<dbReference type="GO" id="GO:0008237">
    <property type="term" value="F:metallopeptidase activity"/>
    <property type="evidence" value="ECO:0007669"/>
    <property type="project" value="UniProtKB-KW"/>
</dbReference>
<dbReference type="SUPFAM" id="SSF55486">
    <property type="entry name" value="Metalloproteases ('zincins'), catalytic domain"/>
    <property type="match status" value="1"/>
</dbReference>
<feature type="compositionally biased region" description="Basic and acidic residues" evidence="1">
    <location>
        <begin position="53"/>
        <end position="73"/>
    </location>
</feature>
<feature type="compositionally biased region" description="Pro residues" evidence="1">
    <location>
        <begin position="103"/>
        <end position="136"/>
    </location>
</feature>
<feature type="region of interest" description="Disordered" evidence="1">
    <location>
        <begin position="1"/>
        <end position="177"/>
    </location>
</feature>
<dbReference type="InterPro" id="IPR010428">
    <property type="entry name" value="Zincin_1"/>
</dbReference>
<dbReference type="Proteomes" id="UP000198280">
    <property type="component" value="Unassembled WGS sequence"/>
</dbReference>
<feature type="compositionally biased region" description="Polar residues" evidence="1">
    <location>
        <begin position="147"/>
        <end position="159"/>
    </location>
</feature>
<organism evidence="2 3">
    <name type="scientific">Actinacidiphila glaucinigra</name>
    <dbReference type="NCBI Taxonomy" id="235986"/>
    <lineage>
        <taxon>Bacteria</taxon>
        <taxon>Bacillati</taxon>
        <taxon>Actinomycetota</taxon>
        <taxon>Actinomycetes</taxon>
        <taxon>Kitasatosporales</taxon>
        <taxon>Streptomycetaceae</taxon>
        <taxon>Actinacidiphila</taxon>
    </lineage>
</organism>
<dbReference type="GO" id="GO:0006508">
    <property type="term" value="P:proteolysis"/>
    <property type="evidence" value="ECO:0007669"/>
    <property type="project" value="UniProtKB-KW"/>
</dbReference>
<feature type="compositionally biased region" description="Low complexity" evidence="1">
    <location>
        <begin position="167"/>
        <end position="177"/>
    </location>
</feature>
<proteinExistence type="predicted"/>
<dbReference type="InterPro" id="IPR038555">
    <property type="entry name" value="Zincin_1_sf"/>
</dbReference>
<gene>
    <name evidence="2" type="ORF">SAMN05216252_102511</name>
</gene>
<feature type="compositionally biased region" description="Gly residues" evidence="1">
    <location>
        <begin position="31"/>
        <end position="46"/>
    </location>
</feature>
<feature type="region of interest" description="Disordered" evidence="1">
    <location>
        <begin position="215"/>
        <end position="272"/>
    </location>
</feature>
<evidence type="ECO:0000256" key="1">
    <source>
        <dbReference type="SAM" id="MobiDB-lite"/>
    </source>
</evidence>
<evidence type="ECO:0000313" key="3">
    <source>
        <dbReference type="Proteomes" id="UP000198280"/>
    </source>
</evidence>
<dbReference type="AlphaFoldDB" id="A0A239BD75"/>
<name>A0A239BD75_9ACTN</name>